<gene>
    <name evidence="1" type="ORF">HK100_008614</name>
</gene>
<dbReference type="AlphaFoldDB" id="A0AAD5T511"/>
<evidence type="ECO:0000313" key="2">
    <source>
        <dbReference type="Proteomes" id="UP001211907"/>
    </source>
</evidence>
<dbReference type="InterPro" id="IPR019341">
    <property type="entry name" value="Alpha/Gamma-adaptin-bd_p34"/>
</dbReference>
<dbReference type="PANTHER" id="PTHR14659">
    <property type="entry name" value="ALPHA- AND GAMMA-ADAPTIN-BINDING PROTEIN P34"/>
    <property type="match status" value="1"/>
</dbReference>
<dbReference type="EMBL" id="JADGJH010000422">
    <property type="protein sequence ID" value="KAJ3129442.1"/>
    <property type="molecule type" value="Genomic_DNA"/>
</dbReference>
<accession>A0AAD5T511</accession>
<dbReference type="PANTHER" id="PTHR14659:SF1">
    <property type="entry name" value="ALPHA- AND GAMMA-ADAPTIN-BINDING PROTEIN P34"/>
    <property type="match status" value="1"/>
</dbReference>
<sequence length="416" mass="45762">MKNTILVLGEAATNKRRLVQQITGNNDVNKNAITQKEEEVGGQIVEWRMRTKYYTAAVRIYIADIDNIEAATTAAATPTDKDNVEIHNEPSEVDVWADSLGSAVDALVLVWDSSRPSSLAAVQPWARFAAITDPAIALCIDTNIDNTNTEIEKSIAECALWCTENGLELICLSDKPPTPEEAVGLDRVVEALQANPWAGLIRLDPKKQPPPTNNHDPINARVNSSLQDPRLAALEFNDDPDEYDDLATVLMKEEKEGREQQQFGSNVGVTAGQFSIDDIMATLAMNDLGENGDVGDVEDMDDDEFSNFMSKALEKAALKEMLGSHNGGGYDEQETEGSARKVDTDLADIDQFDSEASTQNMKELRSALFGNVDDDDFFEKAVEQIKNLRESGSNLGDEKRREMAKNIALALLYDDE</sequence>
<dbReference type="Pfam" id="PF10199">
    <property type="entry name" value="Adaptin_binding"/>
    <property type="match status" value="1"/>
</dbReference>
<proteinExistence type="predicted"/>
<dbReference type="Proteomes" id="UP001211907">
    <property type="component" value="Unassembled WGS sequence"/>
</dbReference>
<comment type="caution">
    <text evidence="1">The sequence shown here is derived from an EMBL/GenBank/DDBJ whole genome shotgun (WGS) entry which is preliminary data.</text>
</comment>
<reference evidence="1" key="1">
    <citation type="submission" date="2020-05" db="EMBL/GenBank/DDBJ databases">
        <title>Phylogenomic resolution of chytrid fungi.</title>
        <authorList>
            <person name="Stajich J.E."/>
            <person name="Amses K."/>
            <person name="Simmons R."/>
            <person name="Seto K."/>
            <person name="Myers J."/>
            <person name="Bonds A."/>
            <person name="Quandt C.A."/>
            <person name="Barry K."/>
            <person name="Liu P."/>
            <person name="Grigoriev I."/>
            <person name="Longcore J.E."/>
            <person name="James T.Y."/>
        </authorList>
    </citation>
    <scope>NUCLEOTIDE SEQUENCE</scope>
    <source>
        <strain evidence="1">JEL0513</strain>
    </source>
</reference>
<evidence type="ECO:0000313" key="1">
    <source>
        <dbReference type="EMBL" id="KAJ3129442.1"/>
    </source>
</evidence>
<keyword evidence="2" id="KW-1185">Reference proteome</keyword>
<organism evidence="1 2">
    <name type="scientific">Physocladia obscura</name>
    <dbReference type="NCBI Taxonomy" id="109957"/>
    <lineage>
        <taxon>Eukaryota</taxon>
        <taxon>Fungi</taxon>
        <taxon>Fungi incertae sedis</taxon>
        <taxon>Chytridiomycota</taxon>
        <taxon>Chytridiomycota incertae sedis</taxon>
        <taxon>Chytridiomycetes</taxon>
        <taxon>Chytridiales</taxon>
        <taxon>Chytriomycetaceae</taxon>
        <taxon>Physocladia</taxon>
    </lineage>
</organism>
<name>A0AAD5T511_9FUNG</name>
<protein>
    <submittedName>
        <fullName evidence="1">Uncharacterized protein</fullName>
    </submittedName>
</protein>
<dbReference type="Gene3D" id="3.40.50.11960">
    <property type="match status" value="1"/>
</dbReference>